<gene>
    <name evidence="2" type="ORF">BJ212DRAFT_1578725</name>
</gene>
<evidence type="ECO:0000259" key="1">
    <source>
        <dbReference type="Pfam" id="PF12770"/>
    </source>
</evidence>
<dbReference type="GeneID" id="64636241"/>
<name>A0A9P7E697_9AGAM</name>
<accession>A0A9P7E697</accession>
<dbReference type="RefSeq" id="XP_041190669.1">
    <property type="nucleotide sequence ID" value="XM_041342225.1"/>
</dbReference>
<protein>
    <recommendedName>
        <fullName evidence="1">CHAT domain-containing protein</fullName>
    </recommendedName>
</protein>
<dbReference type="InterPro" id="IPR024983">
    <property type="entry name" value="CHAT_dom"/>
</dbReference>
<dbReference type="Pfam" id="PF12770">
    <property type="entry name" value="CHAT"/>
    <property type="match status" value="1"/>
</dbReference>
<comment type="caution">
    <text evidence="2">The sequence shown here is derived from an EMBL/GenBank/DDBJ whole genome shotgun (WGS) entry which is preliminary data.</text>
</comment>
<evidence type="ECO:0000313" key="2">
    <source>
        <dbReference type="EMBL" id="KAG1812524.1"/>
    </source>
</evidence>
<dbReference type="OrthoDB" id="2675635at2759"/>
<organism evidence="2 3">
    <name type="scientific">Suillus subaureus</name>
    <dbReference type="NCBI Taxonomy" id="48587"/>
    <lineage>
        <taxon>Eukaryota</taxon>
        <taxon>Fungi</taxon>
        <taxon>Dikarya</taxon>
        <taxon>Basidiomycota</taxon>
        <taxon>Agaricomycotina</taxon>
        <taxon>Agaricomycetes</taxon>
        <taxon>Agaricomycetidae</taxon>
        <taxon>Boletales</taxon>
        <taxon>Suillineae</taxon>
        <taxon>Suillaceae</taxon>
        <taxon>Suillus</taxon>
    </lineage>
</organism>
<proteinExistence type="predicted"/>
<dbReference type="EMBL" id="JABBWG010000026">
    <property type="protein sequence ID" value="KAG1812524.1"/>
    <property type="molecule type" value="Genomic_DNA"/>
</dbReference>
<keyword evidence="3" id="KW-1185">Reference proteome</keyword>
<sequence length="114" mass="12388">MKKKRIPLSFATIGQGQPGAGKGRALLAVDSELELVHQLVLATASRTTISGDEATRDPTQPYNSYFVMRDEPLTLLDIMNMDIPHAEFAFLLACHTAVGDEKTPEEIIHLAAGL</sequence>
<feature type="domain" description="CHAT" evidence="1">
    <location>
        <begin position="41"/>
        <end position="113"/>
    </location>
</feature>
<dbReference type="Proteomes" id="UP000807769">
    <property type="component" value="Unassembled WGS sequence"/>
</dbReference>
<evidence type="ECO:0000313" key="3">
    <source>
        <dbReference type="Proteomes" id="UP000807769"/>
    </source>
</evidence>
<dbReference type="AlphaFoldDB" id="A0A9P7E697"/>
<reference evidence="2" key="1">
    <citation type="journal article" date="2020" name="New Phytol.">
        <title>Comparative genomics reveals dynamic genome evolution in host specialist ectomycorrhizal fungi.</title>
        <authorList>
            <person name="Lofgren L.A."/>
            <person name="Nguyen N.H."/>
            <person name="Vilgalys R."/>
            <person name="Ruytinx J."/>
            <person name="Liao H.L."/>
            <person name="Branco S."/>
            <person name="Kuo A."/>
            <person name="LaButti K."/>
            <person name="Lipzen A."/>
            <person name="Andreopoulos W."/>
            <person name="Pangilinan J."/>
            <person name="Riley R."/>
            <person name="Hundley H."/>
            <person name="Na H."/>
            <person name="Barry K."/>
            <person name="Grigoriev I.V."/>
            <person name="Stajich J.E."/>
            <person name="Kennedy P.G."/>
        </authorList>
    </citation>
    <scope>NUCLEOTIDE SEQUENCE</scope>
    <source>
        <strain evidence="2">MN1</strain>
    </source>
</reference>